<keyword evidence="4" id="KW-1185">Reference proteome</keyword>
<dbReference type="NCBIfam" id="TIGR00756">
    <property type="entry name" value="PPR"/>
    <property type="match status" value="6"/>
</dbReference>
<dbReference type="EMBL" id="KZ502674">
    <property type="protein sequence ID" value="PKU74315.1"/>
    <property type="molecule type" value="Genomic_DNA"/>
</dbReference>
<feature type="repeat" description="PPR" evidence="2">
    <location>
        <begin position="92"/>
        <end position="126"/>
    </location>
</feature>
<dbReference type="Pfam" id="PF13041">
    <property type="entry name" value="PPR_2"/>
    <property type="match status" value="1"/>
</dbReference>
<evidence type="ECO:0000256" key="1">
    <source>
        <dbReference type="ARBA" id="ARBA00022737"/>
    </source>
</evidence>
<dbReference type="InterPro" id="IPR011990">
    <property type="entry name" value="TPR-like_helical_dom_sf"/>
</dbReference>
<dbReference type="FunFam" id="1.25.40.10:FF:000366">
    <property type="entry name" value="Pentatricopeptide (PPR) repeat-containing protein"/>
    <property type="match status" value="1"/>
</dbReference>
<dbReference type="GO" id="GO:0003723">
    <property type="term" value="F:RNA binding"/>
    <property type="evidence" value="ECO:0007669"/>
    <property type="project" value="InterPro"/>
</dbReference>
<feature type="repeat" description="PPR" evidence="2">
    <location>
        <begin position="396"/>
        <end position="430"/>
    </location>
</feature>
<protein>
    <submittedName>
        <fullName evidence="3">Pentatricopeptide repeat-containing protein</fullName>
    </submittedName>
</protein>
<proteinExistence type="predicted"/>
<feature type="repeat" description="PPR" evidence="2">
    <location>
        <begin position="497"/>
        <end position="531"/>
    </location>
</feature>
<keyword evidence="1" id="KW-0677">Repeat</keyword>
<accession>A0A2I0WF81</accession>
<dbReference type="SUPFAM" id="SSF48452">
    <property type="entry name" value="TPR-like"/>
    <property type="match status" value="1"/>
</dbReference>
<evidence type="ECO:0000313" key="3">
    <source>
        <dbReference type="EMBL" id="PKU74315.1"/>
    </source>
</evidence>
<feature type="repeat" description="PPR" evidence="2">
    <location>
        <begin position="193"/>
        <end position="227"/>
    </location>
</feature>
<dbReference type="FunFam" id="1.25.40.10:FF:000343">
    <property type="entry name" value="Pentatricopeptide repeat-containing protein At3g58590"/>
    <property type="match status" value="1"/>
</dbReference>
<feature type="repeat" description="PPR" evidence="2">
    <location>
        <begin position="162"/>
        <end position="192"/>
    </location>
</feature>
<dbReference type="InterPro" id="IPR046848">
    <property type="entry name" value="E_motif"/>
</dbReference>
<dbReference type="GO" id="GO:0009451">
    <property type="term" value="P:RNA modification"/>
    <property type="evidence" value="ECO:0007669"/>
    <property type="project" value="InterPro"/>
</dbReference>
<feature type="repeat" description="PPR" evidence="2">
    <location>
        <begin position="294"/>
        <end position="324"/>
    </location>
</feature>
<dbReference type="InterPro" id="IPR002885">
    <property type="entry name" value="PPR_rpt"/>
</dbReference>
<dbReference type="Pfam" id="PF20431">
    <property type="entry name" value="E_motif"/>
    <property type="match status" value="1"/>
</dbReference>
<gene>
    <name evidence="3" type="primary">PCMP-E52</name>
    <name evidence="3" type="ORF">MA16_Dca003518</name>
</gene>
<dbReference type="InterPro" id="IPR046960">
    <property type="entry name" value="PPR_At4g14850-like_plant"/>
</dbReference>
<dbReference type="Pfam" id="PF01535">
    <property type="entry name" value="PPR"/>
    <property type="match status" value="9"/>
</dbReference>
<organism evidence="3 4">
    <name type="scientific">Dendrobium catenatum</name>
    <dbReference type="NCBI Taxonomy" id="906689"/>
    <lineage>
        <taxon>Eukaryota</taxon>
        <taxon>Viridiplantae</taxon>
        <taxon>Streptophyta</taxon>
        <taxon>Embryophyta</taxon>
        <taxon>Tracheophyta</taxon>
        <taxon>Spermatophyta</taxon>
        <taxon>Magnoliopsida</taxon>
        <taxon>Liliopsida</taxon>
        <taxon>Asparagales</taxon>
        <taxon>Orchidaceae</taxon>
        <taxon>Epidendroideae</taxon>
        <taxon>Malaxideae</taxon>
        <taxon>Dendrobiinae</taxon>
        <taxon>Dendrobium</taxon>
    </lineage>
</organism>
<evidence type="ECO:0000256" key="2">
    <source>
        <dbReference type="PROSITE-ProRule" id="PRU00708"/>
    </source>
</evidence>
<dbReference type="AlphaFoldDB" id="A0A2I0WF81"/>
<dbReference type="Proteomes" id="UP000233837">
    <property type="component" value="Unassembled WGS sequence"/>
</dbReference>
<name>A0A2I0WF81_9ASPA</name>
<dbReference type="PANTHER" id="PTHR47926">
    <property type="entry name" value="PENTATRICOPEPTIDE REPEAT-CONTAINING PROTEIN"/>
    <property type="match status" value="1"/>
</dbReference>
<sequence>MVPITTLNMTVAPTVASPPLNPILPPRRESPKTPVNILLRNPCLHAEVLHAHLIKSGLLSCTSVSNTLIQRYSESRSISHAQKVFDDMPQRNLVSWTTLISGNARLGKFRVTLETFVSLLDDGFLPNEFAFGSTLRSCSESGYVHFGAQLHGLIIKMGLLLNVFVGSSLISMYSKNDEFDTAIEILERMEEKDVFSWTTMIVGFSKRNKSFEAISVFARMLEEGMMAGEFALTSILKACASVLGFREGSQVHGYAIKTSLANDSSVRASIMDFYVKIGDTFSARLVYDRSPYYDLVMCTVMIGAYAQNGNTELAIEMFHQMIREFKILPNEFTLATLLASTAQTGDVILGTNLHALALKTGYAAFIHVEGALIDMYAKNGKIEDAYTVFNNMETKDGVSCSSLLAGFSSNGLDQEAIEFFCNLHKSSVKPDPFAVASAMTSCAKLGDQLQGRQIHAQIIRNGHESDTCIASTLIDMYAKSGTIEDSSKVFDNLLTKDRIAWTAIIDGYAQHGLGRKALESFSKMIEEGINPNAVTFVSLLNACSHSGLIEDGIFLFEVMKSVYMIEPVIHHYTCMVDLLGRAGRLEEALEFIKTMPIEPNHLIWRTFLGACRNHNNMKLGTQASKCLLELDPDDDATYVLLANLYSSNGQWNEAFETRNAMKLRRVTKSPGLSWVMVQNNFHFFGAKDNCHPEKDLIYNVLCDLMLNMKEAGHVEETNFIV</sequence>
<dbReference type="FunFam" id="1.25.40.10:FF:000031">
    <property type="entry name" value="Pentatricopeptide repeat-containing protein mitochondrial"/>
    <property type="match status" value="1"/>
</dbReference>
<reference evidence="3 4" key="1">
    <citation type="journal article" date="2016" name="Sci. Rep.">
        <title>The Dendrobium catenatum Lindl. genome sequence provides insights into polysaccharide synthase, floral development and adaptive evolution.</title>
        <authorList>
            <person name="Zhang G.Q."/>
            <person name="Xu Q."/>
            <person name="Bian C."/>
            <person name="Tsai W.C."/>
            <person name="Yeh C.M."/>
            <person name="Liu K.W."/>
            <person name="Yoshida K."/>
            <person name="Zhang L.S."/>
            <person name="Chang S.B."/>
            <person name="Chen F."/>
            <person name="Shi Y."/>
            <person name="Su Y.Y."/>
            <person name="Zhang Y.Q."/>
            <person name="Chen L.J."/>
            <person name="Yin Y."/>
            <person name="Lin M."/>
            <person name="Huang H."/>
            <person name="Deng H."/>
            <person name="Wang Z.W."/>
            <person name="Zhu S.L."/>
            <person name="Zhao X."/>
            <person name="Deng C."/>
            <person name="Niu S.C."/>
            <person name="Huang J."/>
            <person name="Wang M."/>
            <person name="Liu G.H."/>
            <person name="Yang H.J."/>
            <person name="Xiao X.J."/>
            <person name="Hsiao Y.Y."/>
            <person name="Wu W.L."/>
            <person name="Chen Y.Y."/>
            <person name="Mitsuda N."/>
            <person name="Ohme-Takagi M."/>
            <person name="Luo Y.B."/>
            <person name="Van de Peer Y."/>
            <person name="Liu Z.J."/>
        </authorList>
    </citation>
    <scope>NUCLEOTIDE SEQUENCE [LARGE SCALE GENOMIC DNA]</scope>
    <source>
        <tissue evidence="3">The whole plant</tissue>
    </source>
</reference>
<dbReference type="Gene3D" id="1.25.40.10">
    <property type="entry name" value="Tetratricopeptide repeat domain"/>
    <property type="match status" value="5"/>
</dbReference>
<evidence type="ECO:0000313" key="4">
    <source>
        <dbReference type="Proteomes" id="UP000233837"/>
    </source>
</evidence>
<dbReference type="PROSITE" id="PS51375">
    <property type="entry name" value="PPR"/>
    <property type="match status" value="6"/>
</dbReference>
<reference evidence="3 4" key="2">
    <citation type="journal article" date="2017" name="Nature">
        <title>The Apostasia genome and the evolution of orchids.</title>
        <authorList>
            <person name="Zhang G.Q."/>
            <person name="Liu K.W."/>
            <person name="Li Z."/>
            <person name="Lohaus R."/>
            <person name="Hsiao Y.Y."/>
            <person name="Niu S.C."/>
            <person name="Wang J.Y."/>
            <person name="Lin Y.C."/>
            <person name="Xu Q."/>
            <person name="Chen L.J."/>
            <person name="Yoshida K."/>
            <person name="Fujiwara S."/>
            <person name="Wang Z.W."/>
            <person name="Zhang Y.Q."/>
            <person name="Mitsuda N."/>
            <person name="Wang M."/>
            <person name="Liu G.H."/>
            <person name="Pecoraro L."/>
            <person name="Huang H.X."/>
            <person name="Xiao X.J."/>
            <person name="Lin M."/>
            <person name="Wu X.Y."/>
            <person name="Wu W.L."/>
            <person name="Chen Y.Y."/>
            <person name="Chang S.B."/>
            <person name="Sakamoto S."/>
            <person name="Ohme-Takagi M."/>
            <person name="Yagi M."/>
            <person name="Zeng S.J."/>
            <person name="Shen C.Y."/>
            <person name="Yeh C.M."/>
            <person name="Luo Y.B."/>
            <person name="Tsai W.C."/>
            <person name="Van de Peer Y."/>
            <person name="Liu Z.J."/>
        </authorList>
    </citation>
    <scope>NUCLEOTIDE SEQUENCE [LARGE SCALE GENOMIC DNA]</scope>
    <source>
        <tissue evidence="3">The whole plant</tissue>
    </source>
</reference>
<dbReference type="FunFam" id="1.25.40.10:FF:000227">
    <property type="entry name" value="Pentatricopeptide repeat-containing protein At3g13880"/>
    <property type="match status" value="1"/>
</dbReference>